<keyword evidence="4" id="KW-1185">Reference proteome</keyword>
<reference evidence="3 4" key="1">
    <citation type="submission" date="2019-12" db="EMBL/GenBank/DDBJ databases">
        <title>Roseobacter cerasinus sp. nov., isolated from seawater around aquaculture.</title>
        <authorList>
            <person name="Muramatsu S."/>
            <person name="Takabe Y."/>
            <person name="Mori K."/>
            <person name="Takaichi S."/>
            <person name="Hanada S."/>
        </authorList>
    </citation>
    <scope>NUCLEOTIDE SEQUENCE [LARGE SCALE GENOMIC DNA]</scope>
    <source>
        <strain evidence="3 4">AI77</strain>
    </source>
</reference>
<dbReference type="AlphaFoldDB" id="A0A640VZB5"/>
<dbReference type="Gene3D" id="2.40.50.1020">
    <property type="entry name" value="LytTr DNA-binding domain"/>
    <property type="match status" value="1"/>
</dbReference>
<dbReference type="OrthoDB" id="7028951at2"/>
<evidence type="ECO:0000313" key="3">
    <source>
        <dbReference type="EMBL" id="GFE51606.1"/>
    </source>
</evidence>
<sequence length="279" mass="30235">MIERRMAARATLSVASYFLAPMGLVILLAFLGVPGLEPALPFGSNLLFWALVICTNWVLCDLAIQKIDATLRPDLFARSYAVPLVGSLVVLVPQIGVVLFCLELFSQGRYTFDPVMLTLRVAGVSAVLSVLLFNLGQQTPPGGTYTPSDLGTRFPASRDSTPATSKLRRKLSSEVGGNILWVRSEDHYLRVTSAQGQSALVLGKLSDVAREFSREGVQVHRSWWVAHRAVMGVTYGSSSELALSDGTTVPVGRSFLAQVRACGFQETNDVNCGRQAEQT</sequence>
<dbReference type="InterPro" id="IPR007492">
    <property type="entry name" value="LytTR_DNA-bd_dom"/>
</dbReference>
<dbReference type="Proteomes" id="UP000436522">
    <property type="component" value="Unassembled WGS sequence"/>
</dbReference>
<keyword evidence="1" id="KW-0472">Membrane</keyword>
<evidence type="ECO:0000259" key="2">
    <source>
        <dbReference type="PROSITE" id="PS50930"/>
    </source>
</evidence>
<keyword evidence="1" id="KW-1133">Transmembrane helix</keyword>
<feature type="domain" description="HTH LytTR-type" evidence="2">
    <location>
        <begin position="178"/>
        <end position="265"/>
    </location>
</feature>
<dbReference type="Pfam" id="PF04397">
    <property type="entry name" value="LytTR"/>
    <property type="match status" value="1"/>
</dbReference>
<dbReference type="PROSITE" id="PS50930">
    <property type="entry name" value="HTH_LYTTR"/>
    <property type="match status" value="1"/>
</dbReference>
<dbReference type="GO" id="GO:0003677">
    <property type="term" value="F:DNA binding"/>
    <property type="evidence" value="ECO:0007669"/>
    <property type="project" value="InterPro"/>
</dbReference>
<comment type="caution">
    <text evidence="3">The sequence shown here is derived from an EMBL/GenBank/DDBJ whole genome shotgun (WGS) entry which is preliminary data.</text>
</comment>
<protein>
    <recommendedName>
        <fullName evidence="2">HTH LytTR-type domain-containing protein</fullName>
    </recommendedName>
</protein>
<dbReference type="EMBL" id="BLIV01000007">
    <property type="protein sequence ID" value="GFE51606.1"/>
    <property type="molecule type" value="Genomic_DNA"/>
</dbReference>
<feature type="transmembrane region" description="Helical" evidence="1">
    <location>
        <begin position="117"/>
        <end position="135"/>
    </location>
</feature>
<gene>
    <name evidence="3" type="ORF">So717_33590</name>
</gene>
<dbReference type="SMART" id="SM00850">
    <property type="entry name" value="LytTR"/>
    <property type="match status" value="1"/>
</dbReference>
<feature type="transmembrane region" description="Helical" evidence="1">
    <location>
        <begin position="39"/>
        <end position="59"/>
    </location>
</feature>
<organism evidence="3 4">
    <name type="scientific">Roseobacter cerasinus</name>
    <dbReference type="NCBI Taxonomy" id="2602289"/>
    <lineage>
        <taxon>Bacteria</taxon>
        <taxon>Pseudomonadati</taxon>
        <taxon>Pseudomonadota</taxon>
        <taxon>Alphaproteobacteria</taxon>
        <taxon>Rhodobacterales</taxon>
        <taxon>Roseobacteraceae</taxon>
        <taxon>Roseobacter</taxon>
    </lineage>
</organism>
<proteinExistence type="predicted"/>
<evidence type="ECO:0000256" key="1">
    <source>
        <dbReference type="SAM" id="Phobius"/>
    </source>
</evidence>
<dbReference type="RefSeq" id="WP_159979524.1">
    <property type="nucleotide sequence ID" value="NZ_BLIV01000007.1"/>
</dbReference>
<keyword evidence="1" id="KW-0812">Transmembrane</keyword>
<feature type="transmembrane region" description="Helical" evidence="1">
    <location>
        <begin position="12"/>
        <end position="33"/>
    </location>
</feature>
<name>A0A640VZB5_9RHOB</name>
<accession>A0A640VZB5</accession>
<evidence type="ECO:0000313" key="4">
    <source>
        <dbReference type="Proteomes" id="UP000436522"/>
    </source>
</evidence>
<feature type="transmembrane region" description="Helical" evidence="1">
    <location>
        <begin position="80"/>
        <end position="105"/>
    </location>
</feature>